<dbReference type="PANTHER" id="PTHR37293">
    <property type="entry name" value="PHAGE REPLICATION PROTEIN-RELATED"/>
    <property type="match status" value="1"/>
</dbReference>
<evidence type="ECO:0000313" key="2">
    <source>
        <dbReference type="EMBL" id="GAH96516.1"/>
    </source>
</evidence>
<organism evidence="2">
    <name type="scientific">marine sediment metagenome</name>
    <dbReference type="NCBI Taxonomy" id="412755"/>
    <lineage>
        <taxon>unclassified sequences</taxon>
        <taxon>metagenomes</taxon>
        <taxon>ecological metagenomes</taxon>
    </lineage>
</organism>
<dbReference type="InterPro" id="IPR006343">
    <property type="entry name" value="DnaB/C_C"/>
</dbReference>
<dbReference type="Pfam" id="PF07261">
    <property type="entry name" value="DnaB_2"/>
    <property type="match status" value="1"/>
</dbReference>
<name>X1JP68_9ZZZZ</name>
<dbReference type="NCBIfam" id="TIGR01446">
    <property type="entry name" value="DnaD_dom"/>
    <property type="match status" value="1"/>
</dbReference>
<accession>X1JP68</accession>
<dbReference type="AlphaFoldDB" id="X1JP68"/>
<dbReference type="PANTHER" id="PTHR37293:SF5">
    <property type="entry name" value="DNA REPLICATION PROTEIN"/>
    <property type="match status" value="1"/>
</dbReference>
<dbReference type="InterPro" id="IPR053162">
    <property type="entry name" value="DnaD"/>
</dbReference>
<gene>
    <name evidence="2" type="ORF">S06H3_04233</name>
</gene>
<proteinExistence type="predicted"/>
<feature type="non-terminal residue" evidence="2">
    <location>
        <position position="1"/>
    </location>
</feature>
<dbReference type="InterPro" id="IPR034829">
    <property type="entry name" value="DnaD-like_sf"/>
</dbReference>
<reference evidence="2" key="1">
    <citation type="journal article" date="2014" name="Front. Microbiol.">
        <title>High frequency of phylogenetically diverse reductive dehalogenase-homologous genes in deep subseafloor sedimentary metagenomes.</title>
        <authorList>
            <person name="Kawai M."/>
            <person name="Futagami T."/>
            <person name="Toyoda A."/>
            <person name="Takaki Y."/>
            <person name="Nishi S."/>
            <person name="Hori S."/>
            <person name="Arai W."/>
            <person name="Tsubouchi T."/>
            <person name="Morono Y."/>
            <person name="Uchiyama I."/>
            <person name="Ito T."/>
            <person name="Fujiyama A."/>
            <person name="Inagaki F."/>
            <person name="Takami H."/>
        </authorList>
    </citation>
    <scope>NUCLEOTIDE SEQUENCE</scope>
    <source>
        <strain evidence="2">Expedition CK06-06</strain>
    </source>
</reference>
<dbReference type="Gene3D" id="1.10.10.630">
    <property type="entry name" value="DnaD domain-like"/>
    <property type="match status" value="1"/>
</dbReference>
<dbReference type="SUPFAM" id="SSF158499">
    <property type="entry name" value="DnaD domain-like"/>
    <property type="match status" value="1"/>
</dbReference>
<feature type="domain" description="DnaB/C C-terminal" evidence="1">
    <location>
        <begin position="151"/>
        <end position="210"/>
    </location>
</feature>
<comment type="caution">
    <text evidence="2">The sequence shown here is derived from an EMBL/GenBank/DDBJ whole genome shotgun (WGS) entry which is preliminary data.</text>
</comment>
<dbReference type="EMBL" id="BARV01001464">
    <property type="protein sequence ID" value="GAH96516.1"/>
    <property type="molecule type" value="Genomic_DNA"/>
</dbReference>
<protein>
    <recommendedName>
        <fullName evidence="1">DnaB/C C-terminal domain-containing protein</fullName>
    </recommendedName>
</protein>
<evidence type="ECO:0000259" key="1">
    <source>
        <dbReference type="Pfam" id="PF07261"/>
    </source>
</evidence>
<sequence>GFPARMQFTPLPNFFFSSLLPQISDITELKTTLHILGALYHKRGYPRFLTHRELLGDASLMTSLGEAVKPPKEALRQALEMAIKRGTILHIVLDRDGVPEDIYLLNTEPNRQVVTKIQSGELSLTGLKAERRTSVQVEPEAIPGEEPSDIFTLYEQNIGMLTPMIADELREAEKLYPVIWIKDAIKEAVTHSKRKWSYISAILERWSAEGRSDGTYRRDSKTDPDKYIKGKYGHMVRR</sequence>